<feature type="compositionally biased region" description="Basic and acidic residues" evidence="1">
    <location>
        <begin position="1"/>
        <end position="18"/>
    </location>
</feature>
<evidence type="ECO:0000313" key="3">
    <source>
        <dbReference type="Proteomes" id="UP001211065"/>
    </source>
</evidence>
<keyword evidence="3" id="KW-1185">Reference proteome</keyword>
<reference evidence="2" key="1">
    <citation type="submission" date="2020-05" db="EMBL/GenBank/DDBJ databases">
        <title>Phylogenomic resolution of chytrid fungi.</title>
        <authorList>
            <person name="Stajich J.E."/>
            <person name="Amses K."/>
            <person name="Simmons R."/>
            <person name="Seto K."/>
            <person name="Myers J."/>
            <person name="Bonds A."/>
            <person name="Quandt C.A."/>
            <person name="Barry K."/>
            <person name="Liu P."/>
            <person name="Grigoriev I."/>
            <person name="Longcore J.E."/>
            <person name="James T.Y."/>
        </authorList>
    </citation>
    <scope>NUCLEOTIDE SEQUENCE</scope>
    <source>
        <strain evidence="2">JEL0476</strain>
    </source>
</reference>
<dbReference type="EMBL" id="JADGJW010000633">
    <property type="protein sequence ID" value="KAJ3214301.1"/>
    <property type="molecule type" value="Genomic_DNA"/>
</dbReference>
<comment type="caution">
    <text evidence="2">The sequence shown here is derived from an EMBL/GenBank/DDBJ whole genome shotgun (WGS) entry which is preliminary data.</text>
</comment>
<accession>A0AAD5TXI9</accession>
<evidence type="ECO:0000313" key="2">
    <source>
        <dbReference type="EMBL" id="KAJ3214301.1"/>
    </source>
</evidence>
<organism evidence="2 3">
    <name type="scientific">Clydaea vesicula</name>
    <dbReference type="NCBI Taxonomy" id="447962"/>
    <lineage>
        <taxon>Eukaryota</taxon>
        <taxon>Fungi</taxon>
        <taxon>Fungi incertae sedis</taxon>
        <taxon>Chytridiomycota</taxon>
        <taxon>Chytridiomycota incertae sedis</taxon>
        <taxon>Chytridiomycetes</taxon>
        <taxon>Lobulomycetales</taxon>
        <taxon>Lobulomycetaceae</taxon>
        <taxon>Clydaea</taxon>
    </lineage>
</organism>
<feature type="region of interest" description="Disordered" evidence="1">
    <location>
        <begin position="1"/>
        <end position="20"/>
    </location>
</feature>
<dbReference type="Proteomes" id="UP001211065">
    <property type="component" value="Unassembled WGS sequence"/>
</dbReference>
<sequence length="173" mass="19421">MTVATEEVHQHKQLKDTGVKPTLTSKIQKTAHDVYQSIHDTIIHPPTVETEPNLSVGEKIDTTIDRSQQKANTIYQKVQSTAAEKLDTSFKTLDDGINTTKHFIANTSQKANERIQAAVKVDDKPLKAKVQESIETTRNYLSGEGALTDYDLQKKRVETMIEKDVDTLNDILM</sequence>
<protein>
    <submittedName>
        <fullName evidence="2">Uncharacterized protein</fullName>
    </submittedName>
</protein>
<evidence type="ECO:0000256" key="1">
    <source>
        <dbReference type="SAM" id="MobiDB-lite"/>
    </source>
</evidence>
<dbReference type="AlphaFoldDB" id="A0AAD5TXI9"/>
<name>A0AAD5TXI9_9FUNG</name>
<proteinExistence type="predicted"/>
<gene>
    <name evidence="2" type="ORF">HK099_006942</name>
</gene>